<dbReference type="SMART" id="SM00387">
    <property type="entry name" value="HATPase_c"/>
    <property type="match status" value="1"/>
</dbReference>
<dbReference type="Pfam" id="PF00512">
    <property type="entry name" value="HisKA"/>
    <property type="match status" value="1"/>
</dbReference>
<evidence type="ECO:0000256" key="8">
    <source>
        <dbReference type="SAM" id="Phobius"/>
    </source>
</evidence>
<accession>A0A2U2MWC4</accession>
<dbReference type="PROSITE" id="PS50885">
    <property type="entry name" value="HAMP"/>
    <property type="match status" value="1"/>
</dbReference>
<dbReference type="InterPro" id="IPR003594">
    <property type="entry name" value="HATPase_dom"/>
</dbReference>
<dbReference type="InterPro" id="IPR036890">
    <property type="entry name" value="HATPase_C_sf"/>
</dbReference>
<dbReference type="EC" id="2.7.13.3" evidence="3"/>
<evidence type="ECO:0000256" key="2">
    <source>
        <dbReference type="ARBA" id="ARBA00004370"/>
    </source>
</evidence>
<dbReference type="CDD" id="cd00082">
    <property type="entry name" value="HisKA"/>
    <property type="match status" value="1"/>
</dbReference>
<dbReference type="GO" id="GO:0000155">
    <property type="term" value="F:phosphorelay sensor kinase activity"/>
    <property type="evidence" value="ECO:0007669"/>
    <property type="project" value="InterPro"/>
</dbReference>
<feature type="transmembrane region" description="Helical" evidence="8">
    <location>
        <begin position="141"/>
        <end position="164"/>
    </location>
</feature>
<reference evidence="11 12" key="1">
    <citation type="submission" date="2018-05" db="EMBL/GenBank/DDBJ databases">
        <title>Spiribacter halobius sp. nov., a moderately halophilic bacterium isolated from marine solar saltern.</title>
        <authorList>
            <person name="Zheng W.-S."/>
            <person name="Lu D.-C."/>
            <person name="Du Z.-J."/>
        </authorList>
    </citation>
    <scope>NUCLEOTIDE SEQUENCE [LARGE SCALE GENOMIC DNA]</scope>
    <source>
        <strain evidence="11 12">E85</strain>
    </source>
</reference>
<dbReference type="InterPro" id="IPR003661">
    <property type="entry name" value="HisK_dim/P_dom"/>
</dbReference>
<dbReference type="InterPro" id="IPR036097">
    <property type="entry name" value="HisK_dim/P_sf"/>
</dbReference>
<evidence type="ECO:0000256" key="5">
    <source>
        <dbReference type="ARBA" id="ARBA00022679"/>
    </source>
</evidence>
<evidence type="ECO:0000313" key="11">
    <source>
        <dbReference type="EMBL" id="PWG61159.1"/>
    </source>
</evidence>
<dbReference type="Pfam" id="PF02518">
    <property type="entry name" value="HATPase_c"/>
    <property type="match status" value="1"/>
</dbReference>
<dbReference type="EMBL" id="QFFI01000047">
    <property type="protein sequence ID" value="PWG61159.1"/>
    <property type="molecule type" value="Genomic_DNA"/>
</dbReference>
<keyword evidence="5" id="KW-0808">Transferase</keyword>
<keyword evidence="12" id="KW-1185">Reference proteome</keyword>
<dbReference type="Proteomes" id="UP000245474">
    <property type="component" value="Unassembled WGS sequence"/>
</dbReference>
<evidence type="ECO:0000256" key="1">
    <source>
        <dbReference type="ARBA" id="ARBA00000085"/>
    </source>
</evidence>
<evidence type="ECO:0000259" key="9">
    <source>
        <dbReference type="PROSITE" id="PS50109"/>
    </source>
</evidence>
<dbReference type="PANTHER" id="PTHR43711">
    <property type="entry name" value="TWO-COMPONENT HISTIDINE KINASE"/>
    <property type="match status" value="1"/>
</dbReference>
<comment type="caution">
    <text evidence="11">The sequence shown here is derived from an EMBL/GenBank/DDBJ whole genome shotgun (WGS) entry which is preliminary data.</text>
</comment>
<dbReference type="PROSITE" id="PS50109">
    <property type="entry name" value="HIS_KIN"/>
    <property type="match status" value="1"/>
</dbReference>
<comment type="subcellular location">
    <subcellularLocation>
        <location evidence="2">Membrane</location>
    </subcellularLocation>
</comment>
<dbReference type="SMART" id="SM00388">
    <property type="entry name" value="HisKA"/>
    <property type="match status" value="1"/>
</dbReference>
<evidence type="ECO:0000256" key="6">
    <source>
        <dbReference type="ARBA" id="ARBA00022777"/>
    </source>
</evidence>
<keyword evidence="8" id="KW-0812">Transmembrane</keyword>
<evidence type="ECO:0000256" key="4">
    <source>
        <dbReference type="ARBA" id="ARBA00022553"/>
    </source>
</evidence>
<evidence type="ECO:0000259" key="10">
    <source>
        <dbReference type="PROSITE" id="PS50885"/>
    </source>
</evidence>
<feature type="domain" description="HAMP" evidence="10">
    <location>
        <begin position="162"/>
        <end position="214"/>
    </location>
</feature>
<dbReference type="InterPro" id="IPR050736">
    <property type="entry name" value="Sensor_HK_Regulatory"/>
</dbReference>
<dbReference type="SMART" id="SM00304">
    <property type="entry name" value="HAMP"/>
    <property type="match status" value="1"/>
</dbReference>
<evidence type="ECO:0000256" key="7">
    <source>
        <dbReference type="ARBA" id="ARBA00023012"/>
    </source>
</evidence>
<dbReference type="GO" id="GO:0005886">
    <property type="term" value="C:plasma membrane"/>
    <property type="evidence" value="ECO:0007669"/>
    <property type="project" value="UniProtKB-ARBA"/>
</dbReference>
<keyword evidence="7" id="KW-0902">Two-component regulatory system</keyword>
<dbReference type="SUPFAM" id="SSF47384">
    <property type="entry name" value="Homodimeric domain of signal transducing histidine kinase"/>
    <property type="match status" value="1"/>
</dbReference>
<dbReference type="Pfam" id="PF00672">
    <property type="entry name" value="HAMP"/>
    <property type="match status" value="1"/>
</dbReference>
<dbReference type="SUPFAM" id="SSF158472">
    <property type="entry name" value="HAMP domain-like"/>
    <property type="match status" value="1"/>
</dbReference>
<organism evidence="11 12">
    <name type="scientific">Sediminicurvatus halobius</name>
    <dbReference type="NCBI Taxonomy" id="2182432"/>
    <lineage>
        <taxon>Bacteria</taxon>
        <taxon>Pseudomonadati</taxon>
        <taxon>Pseudomonadota</taxon>
        <taxon>Gammaproteobacteria</taxon>
        <taxon>Chromatiales</taxon>
        <taxon>Ectothiorhodospiraceae</taxon>
        <taxon>Sediminicurvatus</taxon>
    </lineage>
</organism>
<dbReference type="Gene3D" id="6.10.340.10">
    <property type="match status" value="1"/>
</dbReference>
<protein>
    <recommendedName>
        <fullName evidence="3">histidine kinase</fullName>
        <ecNumber evidence="3">2.7.13.3</ecNumber>
    </recommendedName>
</protein>
<sequence>MERTARQFVLLGDPALFDVYRENHEQFQGLVERLARLNPEPAHQQPIAAIGEREEALYRRLRSFVVPPLTASGPEPPLVAAPPLPAVEGGEPAFGPPSQEQLGALFADLRTLADGIRANSSELIDREVDVLQRTAATAQQWLFWMAIALIPLTLVSSGLFTVLISRPVRQVNQAIRQLGDGRFEQPIRVRGPDDLRAVGERLEWLRQRLIELEAQKTRFLRHVSHELKTPLTAIRESGDLLREETVGPLNAEQREIAEILTDSGRRLQGLIEDLIDFSRTQSQRPSLNAESVSADSLVDAVLQDHKPAIRSKALAVELDTGQCELTADRGKLHTVIDNLVSNAVRFSPEGGRLRIATAQTGHTATIEVADEGPGIPEDDRDRIFEAFYQGRTQPRGYVKGSGLGLSIAREYVMAHGGRLEVVEGHERGACLRISLPRQLPAVREQRE</sequence>
<keyword evidence="8" id="KW-0472">Membrane</keyword>
<keyword evidence="6 11" id="KW-0418">Kinase</keyword>
<dbReference type="OrthoDB" id="9804645at2"/>
<dbReference type="InterPro" id="IPR005467">
    <property type="entry name" value="His_kinase_dom"/>
</dbReference>
<dbReference type="Gene3D" id="3.30.565.10">
    <property type="entry name" value="Histidine kinase-like ATPase, C-terminal domain"/>
    <property type="match status" value="1"/>
</dbReference>
<dbReference type="PRINTS" id="PR00344">
    <property type="entry name" value="BCTRLSENSOR"/>
</dbReference>
<feature type="domain" description="Histidine kinase" evidence="9">
    <location>
        <begin position="222"/>
        <end position="439"/>
    </location>
</feature>
<evidence type="ECO:0000256" key="3">
    <source>
        <dbReference type="ARBA" id="ARBA00012438"/>
    </source>
</evidence>
<dbReference type="InterPro" id="IPR004358">
    <property type="entry name" value="Sig_transdc_His_kin-like_C"/>
</dbReference>
<name>A0A2U2MWC4_9GAMM</name>
<dbReference type="PANTHER" id="PTHR43711:SF1">
    <property type="entry name" value="HISTIDINE KINASE 1"/>
    <property type="match status" value="1"/>
</dbReference>
<dbReference type="CDD" id="cd00075">
    <property type="entry name" value="HATPase"/>
    <property type="match status" value="1"/>
</dbReference>
<dbReference type="InterPro" id="IPR003660">
    <property type="entry name" value="HAMP_dom"/>
</dbReference>
<gene>
    <name evidence="11" type="ORF">DEM34_17910</name>
</gene>
<dbReference type="FunFam" id="3.30.565.10:FF:000006">
    <property type="entry name" value="Sensor histidine kinase WalK"/>
    <property type="match status" value="1"/>
</dbReference>
<dbReference type="SUPFAM" id="SSF55874">
    <property type="entry name" value="ATPase domain of HSP90 chaperone/DNA topoisomerase II/histidine kinase"/>
    <property type="match status" value="1"/>
</dbReference>
<keyword evidence="8" id="KW-1133">Transmembrane helix</keyword>
<evidence type="ECO:0000313" key="12">
    <source>
        <dbReference type="Proteomes" id="UP000245474"/>
    </source>
</evidence>
<comment type="catalytic activity">
    <reaction evidence="1">
        <text>ATP + protein L-histidine = ADP + protein N-phospho-L-histidine.</text>
        <dbReference type="EC" id="2.7.13.3"/>
    </reaction>
</comment>
<proteinExistence type="predicted"/>
<keyword evidence="4" id="KW-0597">Phosphoprotein</keyword>
<dbReference type="AlphaFoldDB" id="A0A2U2MWC4"/>
<dbReference type="Gene3D" id="1.10.287.130">
    <property type="match status" value="1"/>
</dbReference>